<dbReference type="AlphaFoldDB" id="A0A495JE03"/>
<evidence type="ECO:0000259" key="2">
    <source>
        <dbReference type="Pfam" id="PF01548"/>
    </source>
</evidence>
<dbReference type="RefSeq" id="WP_121154722.1">
    <property type="nucleotide sequence ID" value="NZ_RBKT01000001.1"/>
</dbReference>
<comment type="caution">
    <text evidence="4">The sequence shown here is derived from an EMBL/GenBank/DDBJ whole genome shotgun (WGS) entry which is preliminary data.</text>
</comment>
<dbReference type="InterPro" id="IPR047650">
    <property type="entry name" value="Transpos_IS110"/>
</dbReference>
<dbReference type="InterPro" id="IPR003346">
    <property type="entry name" value="Transposase_20"/>
</dbReference>
<keyword evidence="1" id="KW-0175">Coiled coil</keyword>
<dbReference type="Proteomes" id="UP000277671">
    <property type="component" value="Unassembled WGS sequence"/>
</dbReference>
<keyword evidence="5" id="KW-1185">Reference proteome</keyword>
<dbReference type="GO" id="GO:0004803">
    <property type="term" value="F:transposase activity"/>
    <property type="evidence" value="ECO:0007669"/>
    <property type="project" value="InterPro"/>
</dbReference>
<evidence type="ECO:0000256" key="1">
    <source>
        <dbReference type="SAM" id="Coils"/>
    </source>
</evidence>
<organism evidence="4 5">
    <name type="scientific">Micromonospora pisi</name>
    <dbReference type="NCBI Taxonomy" id="589240"/>
    <lineage>
        <taxon>Bacteria</taxon>
        <taxon>Bacillati</taxon>
        <taxon>Actinomycetota</taxon>
        <taxon>Actinomycetes</taxon>
        <taxon>Micromonosporales</taxon>
        <taxon>Micromonosporaceae</taxon>
        <taxon>Micromonospora</taxon>
    </lineage>
</organism>
<dbReference type="PANTHER" id="PTHR33055">
    <property type="entry name" value="TRANSPOSASE FOR INSERTION SEQUENCE ELEMENT IS1111A"/>
    <property type="match status" value="1"/>
</dbReference>
<name>A0A495JE03_9ACTN</name>
<reference evidence="4 5" key="1">
    <citation type="submission" date="2018-10" db="EMBL/GenBank/DDBJ databases">
        <title>Sequencing the genomes of 1000 actinobacteria strains.</title>
        <authorList>
            <person name="Klenk H.-P."/>
        </authorList>
    </citation>
    <scope>NUCLEOTIDE SEQUENCE [LARGE SCALE GENOMIC DNA]</scope>
    <source>
        <strain evidence="4 5">DSM 45175</strain>
    </source>
</reference>
<dbReference type="Pfam" id="PF02371">
    <property type="entry name" value="Transposase_20"/>
    <property type="match status" value="1"/>
</dbReference>
<sequence length="425" mass="47184">MESTEEAAELVERVAALDIGKATLMACIRAPHEHSAGRRRQEVAEYPTTTGALLRLADRLREFEVTRVAMEATSDYWKPVFYLLEAEGFECWLLNASHVKNVPGRPKTDKLDAVWLAKVVERGMCAPSFVPPKPIRRLRDLTRYRRSLIRDRTREKQRLEKLLEDAQIKLSVVASDMFGVSGRAILAALIAGQRDPQVLAELARGRLRSKITQLREALTGHFDDHHALLCAKMLQRVDALTADIAELSTVIETVISPYAAQAAQLDEVTGIGATCAQELIAELGVDMTVFPTAAHLASWARFAPRANQSAGKTKPATTGKGNPWLASTLGEITAVLARSDTFLGERYRRLSRRRGKLRAIVATGNSVLTVVWHLLADPTARYHDLGADFHDTRYHQRLQHNLIHQLERVTGQQVTLSARVETAAA</sequence>
<feature type="domain" description="Transposase IS110-like N-terminal" evidence="2">
    <location>
        <begin position="16"/>
        <end position="165"/>
    </location>
</feature>
<dbReference type="NCBIfam" id="NF033542">
    <property type="entry name" value="transpos_IS110"/>
    <property type="match status" value="1"/>
</dbReference>
<dbReference type="GO" id="GO:0006313">
    <property type="term" value="P:DNA transposition"/>
    <property type="evidence" value="ECO:0007669"/>
    <property type="project" value="InterPro"/>
</dbReference>
<dbReference type="GO" id="GO:0003677">
    <property type="term" value="F:DNA binding"/>
    <property type="evidence" value="ECO:0007669"/>
    <property type="project" value="InterPro"/>
</dbReference>
<feature type="domain" description="Transposase IS116/IS110/IS902 C-terminal" evidence="3">
    <location>
        <begin position="264"/>
        <end position="341"/>
    </location>
</feature>
<dbReference type="InterPro" id="IPR002525">
    <property type="entry name" value="Transp_IS110-like_N"/>
</dbReference>
<dbReference type="Pfam" id="PF01548">
    <property type="entry name" value="DEDD_Tnp_IS110"/>
    <property type="match status" value="1"/>
</dbReference>
<gene>
    <name evidence="4" type="ORF">BDK92_0836</name>
</gene>
<dbReference type="PANTHER" id="PTHR33055:SF15">
    <property type="entry name" value="TRANSPOSASE-RELATED"/>
    <property type="match status" value="1"/>
</dbReference>
<protein>
    <submittedName>
        <fullName evidence="4">Transposase</fullName>
    </submittedName>
</protein>
<evidence type="ECO:0000259" key="3">
    <source>
        <dbReference type="Pfam" id="PF02371"/>
    </source>
</evidence>
<dbReference type="OrthoDB" id="9815354at2"/>
<accession>A0A495JE03</accession>
<proteinExistence type="predicted"/>
<feature type="coiled-coil region" evidence="1">
    <location>
        <begin position="145"/>
        <end position="176"/>
    </location>
</feature>
<evidence type="ECO:0000313" key="4">
    <source>
        <dbReference type="EMBL" id="RKR86602.1"/>
    </source>
</evidence>
<evidence type="ECO:0000313" key="5">
    <source>
        <dbReference type="Proteomes" id="UP000277671"/>
    </source>
</evidence>
<dbReference type="EMBL" id="RBKT01000001">
    <property type="protein sequence ID" value="RKR86602.1"/>
    <property type="molecule type" value="Genomic_DNA"/>
</dbReference>